<evidence type="ECO:0000256" key="7">
    <source>
        <dbReference type="ARBA" id="ARBA00023004"/>
    </source>
</evidence>
<evidence type="ECO:0000256" key="8">
    <source>
        <dbReference type="ARBA" id="ARBA00023033"/>
    </source>
</evidence>
<evidence type="ECO:0000313" key="11">
    <source>
        <dbReference type="EMBL" id="TRM58303.1"/>
    </source>
</evidence>
<dbReference type="InterPro" id="IPR036396">
    <property type="entry name" value="Cyt_P450_sf"/>
</dbReference>
<gene>
    <name evidence="11" type="ORF">BD626DRAFT_186815</name>
</gene>
<accession>A0A550C0J2</accession>
<dbReference type="InterPro" id="IPR001128">
    <property type="entry name" value="Cyt_P450"/>
</dbReference>
<dbReference type="EMBL" id="VDMD01000037">
    <property type="protein sequence ID" value="TRM58303.1"/>
    <property type="molecule type" value="Genomic_DNA"/>
</dbReference>
<dbReference type="PANTHER" id="PTHR46300:SF5">
    <property type="entry name" value="CYTOCHROME P450"/>
    <property type="match status" value="1"/>
</dbReference>
<dbReference type="OrthoDB" id="2789670at2759"/>
<dbReference type="PRINTS" id="PR00463">
    <property type="entry name" value="EP450I"/>
</dbReference>
<dbReference type="InterPro" id="IPR002401">
    <property type="entry name" value="Cyt_P450_E_grp-I"/>
</dbReference>
<evidence type="ECO:0000256" key="5">
    <source>
        <dbReference type="ARBA" id="ARBA00022723"/>
    </source>
</evidence>
<evidence type="ECO:0000256" key="4">
    <source>
        <dbReference type="ARBA" id="ARBA00022617"/>
    </source>
</evidence>
<protein>
    <submittedName>
        <fullName evidence="11">Cytochrome P450</fullName>
    </submittedName>
</protein>
<dbReference type="Proteomes" id="UP000320762">
    <property type="component" value="Unassembled WGS sequence"/>
</dbReference>
<dbReference type="CDD" id="cd11065">
    <property type="entry name" value="CYP64-like"/>
    <property type="match status" value="1"/>
</dbReference>
<evidence type="ECO:0000313" key="12">
    <source>
        <dbReference type="Proteomes" id="UP000320762"/>
    </source>
</evidence>
<keyword evidence="6 10" id="KW-0560">Oxidoreductase</keyword>
<keyword evidence="4 9" id="KW-0349">Heme</keyword>
<comment type="similarity">
    <text evidence="3 10">Belongs to the cytochrome P450 family.</text>
</comment>
<keyword evidence="12" id="KW-1185">Reference proteome</keyword>
<reference evidence="11 12" key="1">
    <citation type="journal article" date="2019" name="New Phytol.">
        <title>Comparative genomics reveals unique wood-decay strategies and fruiting body development in the Schizophyllaceae.</title>
        <authorList>
            <person name="Almasi E."/>
            <person name="Sahu N."/>
            <person name="Krizsan K."/>
            <person name="Balint B."/>
            <person name="Kovacs G.M."/>
            <person name="Kiss B."/>
            <person name="Cseklye J."/>
            <person name="Drula E."/>
            <person name="Henrissat B."/>
            <person name="Nagy I."/>
            <person name="Chovatia M."/>
            <person name="Adam C."/>
            <person name="LaButti K."/>
            <person name="Lipzen A."/>
            <person name="Riley R."/>
            <person name="Grigoriev I.V."/>
            <person name="Nagy L.G."/>
        </authorList>
    </citation>
    <scope>NUCLEOTIDE SEQUENCE [LARGE SCALE GENOMIC DNA]</scope>
    <source>
        <strain evidence="11 12">NL-1724</strain>
    </source>
</reference>
<evidence type="ECO:0000256" key="3">
    <source>
        <dbReference type="ARBA" id="ARBA00010617"/>
    </source>
</evidence>
<dbReference type="GO" id="GO:0005506">
    <property type="term" value="F:iron ion binding"/>
    <property type="evidence" value="ECO:0007669"/>
    <property type="project" value="InterPro"/>
</dbReference>
<keyword evidence="5 9" id="KW-0479">Metal-binding</keyword>
<dbReference type="InterPro" id="IPR017972">
    <property type="entry name" value="Cyt_P450_CS"/>
</dbReference>
<evidence type="ECO:0000256" key="1">
    <source>
        <dbReference type="ARBA" id="ARBA00001971"/>
    </source>
</evidence>
<dbReference type="GO" id="GO:0016705">
    <property type="term" value="F:oxidoreductase activity, acting on paired donors, with incorporation or reduction of molecular oxygen"/>
    <property type="evidence" value="ECO:0007669"/>
    <property type="project" value="InterPro"/>
</dbReference>
<dbReference type="Pfam" id="PF00067">
    <property type="entry name" value="p450"/>
    <property type="match status" value="1"/>
</dbReference>
<keyword evidence="8 10" id="KW-0503">Monooxygenase</keyword>
<dbReference type="AlphaFoldDB" id="A0A550C0J2"/>
<dbReference type="SUPFAM" id="SSF48264">
    <property type="entry name" value="Cytochrome P450"/>
    <property type="match status" value="1"/>
</dbReference>
<evidence type="ECO:0000256" key="2">
    <source>
        <dbReference type="ARBA" id="ARBA00005179"/>
    </source>
</evidence>
<dbReference type="GO" id="GO:0004497">
    <property type="term" value="F:monooxygenase activity"/>
    <property type="evidence" value="ECO:0007669"/>
    <property type="project" value="UniProtKB-KW"/>
</dbReference>
<dbReference type="PROSITE" id="PS00086">
    <property type="entry name" value="CYTOCHROME_P450"/>
    <property type="match status" value="1"/>
</dbReference>
<evidence type="ECO:0000256" key="10">
    <source>
        <dbReference type="RuleBase" id="RU000461"/>
    </source>
</evidence>
<proteinExistence type="inferred from homology"/>
<organism evidence="11 12">
    <name type="scientific">Schizophyllum amplum</name>
    <dbReference type="NCBI Taxonomy" id="97359"/>
    <lineage>
        <taxon>Eukaryota</taxon>
        <taxon>Fungi</taxon>
        <taxon>Dikarya</taxon>
        <taxon>Basidiomycota</taxon>
        <taxon>Agaricomycotina</taxon>
        <taxon>Agaricomycetes</taxon>
        <taxon>Agaricomycetidae</taxon>
        <taxon>Agaricales</taxon>
        <taxon>Schizophyllaceae</taxon>
        <taxon>Schizophyllum</taxon>
    </lineage>
</organism>
<keyword evidence="7 9" id="KW-0408">Iron</keyword>
<dbReference type="InterPro" id="IPR050364">
    <property type="entry name" value="Cytochrome_P450_fung"/>
</dbReference>
<comment type="cofactor">
    <cofactor evidence="1 9">
        <name>heme</name>
        <dbReference type="ChEBI" id="CHEBI:30413"/>
    </cofactor>
</comment>
<dbReference type="PANTHER" id="PTHR46300">
    <property type="entry name" value="P450, PUTATIVE (EUROFUNG)-RELATED-RELATED"/>
    <property type="match status" value="1"/>
</dbReference>
<dbReference type="Gene3D" id="1.10.630.10">
    <property type="entry name" value="Cytochrome P450"/>
    <property type="match status" value="1"/>
</dbReference>
<evidence type="ECO:0000256" key="9">
    <source>
        <dbReference type="PIRSR" id="PIRSR602401-1"/>
    </source>
</evidence>
<evidence type="ECO:0000256" key="6">
    <source>
        <dbReference type="ARBA" id="ARBA00023002"/>
    </source>
</evidence>
<dbReference type="STRING" id="97359.A0A550C0J2"/>
<feature type="binding site" description="axial binding residue" evidence="9">
    <location>
        <position position="441"/>
    </location>
    <ligand>
        <name>heme</name>
        <dbReference type="ChEBI" id="CHEBI:30413"/>
    </ligand>
    <ligandPart>
        <name>Fe</name>
        <dbReference type="ChEBI" id="CHEBI:18248"/>
    </ligandPart>
</feature>
<sequence>MLLLYAQDIAVCVLLYALFLRLKRSGRALPLPPGPPAEPLLGHMRVVPLKDTERAYSRWSKEYNSDVIHVNVLGQPIIVLHSIGAATELLEKRGAIYSDRPQFTFFDMFGWYEDLLLVGSNDPSFAHLRRQFQNYFAKSEVLQYAAVQMSEAHKLVKRIIEDPERWQDYLQMFSTAIIIQIITGHEIQTRDDPYLQIAHDVCQTSLGGGPVGATGVDLCPFLRYLPSWCDPTGSTAFVRKWRFAIERLYNVPYERVSADVKAGIAQPSLILSAMAEMEAQEEGDRTMTEDRIKGLCAASYAAGADTTFNILLIFVFGIVNHPEVQERARTELNAVVGPDRLPDLADRKDLPYVERVMLESFRFWPVTPLGAPHKSTEDDVYNGMHIPKGSIVLFNVFAMTRDESVYADPWHFDPDRYLPCEEGGRGELLPSAHFGFGRRICPGRFLGEASVFIAIATMLHALTIHKAKDEQGNEITVDPRTAVYTTGLASHPETVVCNMLPTSEHSKRLATAYNSA</sequence>
<dbReference type="GO" id="GO:0020037">
    <property type="term" value="F:heme binding"/>
    <property type="evidence" value="ECO:0007669"/>
    <property type="project" value="InterPro"/>
</dbReference>
<name>A0A550C0J2_9AGAR</name>
<comment type="caution">
    <text evidence="11">The sequence shown here is derived from an EMBL/GenBank/DDBJ whole genome shotgun (WGS) entry which is preliminary data.</text>
</comment>
<comment type="pathway">
    <text evidence="2">Secondary metabolite biosynthesis.</text>
</comment>